<proteinExistence type="predicted"/>
<dbReference type="Gene3D" id="2.60.40.3440">
    <property type="match status" value="1"/>
</dbReference>
<protein>
    <submittedName>
        <fullName evidence="1">Uncharacterized protein</fullName>
    </submittedName>
</protein>
<feature type="non-terminal residue" evidence="1">
    <location>
        <position position="1"/>
    </location>
</feature>
<dbReference type="Pfam" id="PF17963">
    <property type="entry name" value="Big_9"/>
    <property type="match status" value="2"/>
</dbReference>
<feature type="non-terminal residue" evidence="1">
    <location>
        <position position="108"/>
    </location>
</feature>
<name>X1DUD2_9ZZZZ</name>
<accession>X1DUD2</accession>
<sequence length="108" mass="11546">LIILSVTDPPHGTATTDSNYTYYTPDLNYNGYDSFTYTISDGNGGTDSAIVNITVTPQNDNPVANDDYVSAIEDSINNQYDVLTNDDDIDGDSLIILSVTDPINGSAS</sequence>
<evidence type="ECO:0000313" key="1">
    <source>
        <dbReference type="EMBL" id="GAH24641.1"/>
    </source>
</evidence>
<reference evidence="1" key="1">
    <citation type="journal article" date="2014" name="Front. Microbiol.">
        <title>High frequency of phylogenetically diverse reductive dehalogenase-homologous genes in deep subseafloor sedimentary metagenomes.</title>
        <authorList>
            <person name="Kawai M."/>
            <person name="Futagami T."/>
            <person name="Toyoda A."/>
            <person name="Takaki Y."/>
            <person name="Nishi S."/>
            <person name="Hori S."/>
            <person name="Arai W."/>
            <person name="Tsubouchi T."/>
            <person name="Morono Y."/>
            <person name="Uchiyama I."/>
            <person name="Ito T."/>
            <person name="Fujiyama A."/>
            <person name="Inagaki F."/>
            <person name="Takami H."/>
        </authorList>
    </citation>
    <scope>NUCLEOTIDE SEQUENCE</scope>
    <source>
        <strain evidence="1">Expedition CK06-06</strain>
    </source>
</reference>
<gene>
    <name evidence="1" type="ORF">S01H4_65339</name>
</gene>
<dbReference type="EMBL" id="BART01039943">
    <property type="protein sequence ID" value="GAH24641.1"/>
    <property type="molecule type" value="Genomic_DNA"/>
</dbReference>
<comment type="caution">
    <text evidence="1">The sequence shown here is derived from an EMBL/GenBank/DDBJ whole genome shotgun (WGS) entry which is preliminary data.</text>
</comment>
<organism evidence="1">
    <name type="scientific">marine sediment metagenome</name>
    <dbReference type="NCBI Taxonomy" id="412755"/>
    <lineage>
        <taxon>unclassified sequences</taxon>
        <taxon>metagenomes</taxon>
        <taxon>ecological metagenomes</taxon>
    </lineage>
</organism>
<dbReference type="AlphaFoldDB" id="X1DUD2"/>